<keyword evidence="9 11" id="KW-1133">Transmembrane helix</keyword>
<dbReference type="CDD" id="cd02094">
    <property type="entry name" value="P-type_ATPase_Cu-like"/>
    <property type="match status" value="1"/>
</dbReference>
<keyword evidence="6 11" id="KW-0547">Nucleotide-binding</keyword>
<feature type="region of interest" description="Disordered" evidence="12">
    <location>
        <begin position="1"/>
        <end position="28"/>
    </location>
</feature>
<dbReference type="Pfam" id="PF00702">
    <property type="entry name" value="Hydrolase"/>
    <property type="match status" value="1"/>
</dbReference>
<evidence type="ECO:0000256" key="3">
    <source>
        <dbReference type="ARBA" id="ARBA00022475"/>
    </source>
</evidence>
<feature type="transmembrane region" description="Helical" evidence="11">
    <location>
        <begin position="195"/>
        <end position="214"/>
    </location>
</feature>
<keyword evidence="10 11" id="KW-0472">Membrane</keyword>
<dbReference type="Gene3D" id="2.70.150.10">
    <property type="entry name" value="Calcium-transporting ATPase, cytoplasmic transduction domain A"/>
    <property type="match status" value="1"/>
</dbReference>
<sequence>MHLVPAEDAPAQEHSHCHGHETHQSAGAAAGKYDTVPAGYGGAVYTCPMHPEVRQTKPGSCPICGMGLELESAAMLDEGPNPELVDFTRRFWIGAVLTVPLLVFTMGPYVGLGGVREIFGERATLWIELILGTPVVLYSGWPFLVRGWNSFRTMNLNMFSLIGMGVMAAWLFSVVAVLAPGIFPDGFRDPEGHVGVYFEAAAVIVTLVLLGQIMELRAREGTGKAIRALLDLAAKTARRIGADGSEEEVALEDVQVGDRLRVRPGDKVPVDGVVVDGRSSVDESMISGEPVPVEKVAGDPVTGATINGTGSLVMEATRVGSETMLSQIVEMVSNAQRSRAPIQKYADKVAGFFVPVVIGIAVLAFIAWAVWGPAPALSYALIAAVAVLIIACPCALGLATPMSIMTATGRGAQAGVLIKNAEALERFEKIDTLMIDKTGTLTEGKPRLVAVMPEPGHDEGEVLRLAATLERGSEHPLAEAIVRGAEERGVAMDEASDFEAITGKGVKGTVDGKAVALGNIALVRDLGLEGAGLAEKANARRDEGETVMFVILDGAIAGLVSVTDPVKETTPDAIKALHDLGFRIIMATGDNERTAKAVAARLGIDEIRADVLPEDKARIIRELQEEGKKVAMAGDGVNDAPALAQADVGIAMGTGADVAIESAGITLVKGNLDGIVRARRLARATMRNIRQNLFFALIYNSAGVPVAAGVLFPFFGILISPMFAAFAMSASSISVVLNSLRLRAAKV</sequence>
<accession>T0IJ31</accession>
<dbReference type="InterPro" id="IPR001757">
    <property type="entry name" value="P_typ_ATPase"/>
</dbReference>
<dbReference type="GO" id="GO:0016887">
    <property type="term" value="F:ATP hydrolysis activity"/>
    <property type="evidence" value="ECO:0007669"/>
    <property type="project" value="InterPro"/>
</dbReference>
<keyword evidence="16" id="KW-1185">Reference proteome</keyword>
<feature type="transmembrane region" description="Helical" evidence="11">
    <location>
        <begin position="91"/>
        <end position="111"/>
    </location>
</feature>
<dbReference type="InterPro" id="IPR059000">
    <property type="entry name" value="ATPase_P-type_domA"/>
</dbReference>
<dbReference type="InterPro" id="IPR023299">
    <property type="entry name" value="ATPase_P-typ_cyto_dom_N"/>
</dbReference>
<dbReference type="InterPro" id="IPR045800">
    <property type="entry name" value="HMBD"/>
</dbReference>
<dbReference type="Pfam" id="PF00122">
    <property type="entry name" value="E1-E2_ATPase"/>
    <property type="match status" value="1"/>
</dbReference>
<evidence type="ECO:0000256" key="4">
    <source>
        <dbReference type="ARBA" id="ARBA00022692"/>
    </source>
</evidence>
<organism evidence="15 16">
    <name type="scientific">Sphingobium lactosutens DS20</name>
    <dbReference type="NCBI Taxonomy" id="1331060"/>
    <lineage>
        <taxon>Bacteria</taxon>
        <taxon>Pseudomonadati</taxon>
        <taxon>Pseudomonadota</taxon>
        <taxon>Alphaproteobacteria</taxon>
        <taxon>Sphingomonadales</taxon>
        <taxon>Sphingomonadaceae</taxon>
        <taxon>Sphingobium</taxon>
    </lineage>
</organism>
<evidence type="ECO:0000256" key="2">
    <source>
        <dbReference type="ARBA" id="ARBA00006024"/>
    </source>
</evidence>
<dbReference type="InterPro" id="IPR027256">
    <property type="entry name" value="P-typ_ATPase_IB"/>
</dbReference>
<dbReference type="PATRIC" id="fig|1331060.3.peg.4183"/>
<dbReference type="PANTHER" id="PTHR43520">
    <property type="entry name" value="ATP7, ISOFORM B"/>
    <property type="match status" value="1"/>
</dbReference>
<dbReference type="GO" id="GO:0043682">
    <property type="term" value="F:P-type divalent copper transporter activity"/>
    <property type="evidence" value="ECO:0007669"/>
    <property type="project" value="TreeGrafter"/>
</dbReference>
<evidence type="ECO:0000259" key="13">
    <source>
        <dbReference type="Pfam" id="PF00122"/>
    </source>
</evidence>
<dbReference type="NCBIfam" id="TIGR01494">
    <property type="entry name" value="ATPase_P-type"/>
    <property type="match status" value="1"/>
</dbReference>
<evidence type="ECO:0000256" key="10">
    <source>
        <dbReference type="ARBA" id="ARBA00023136"/>
    </source>
</evidence>
<feature type="transmembrane region" description="Helical" evidence="11">
    <location>
        <begin position="156"/>
        <end position="183"/>
    </location>
</feature>
<dbReference type="NCBIfam" id="TIGR01525">
    <property type="entry name" value="ATPase-IB_hvy"/>
    <property type="match status" value="1"/>
</dbReference>
<dbReference type="GO" id="GO:0060003">
    <property type="term" value="P:copper ion export"/>
    <property type="evidence" value="ECO:0007669"/>
    <property type="project" value="UniProtKB-ARBA"/>
</dbReference>
<dbReference type="InterPro" id="IPR036412">
    <property type="entry name" value="HAD-like_sf"/>
</dbReference>
<dbReference type="Gene3D" id="3.40.1110.10">
    <property type="entry name" value="Calcium-transporting ATPase, cytoplasmic domain N"/>
    <property type="match status" value="1"/>
</dbReference>
<dbReference type="GO" id="GO:0005524">
    <property type="term" value="F:ATP binding"/>
    <property type="evidence" value="ECO:0007669"/>
    <property type="project" value="UniProtKB-UniRule"/>
</dbReference>
<dbReference type="InterPro" id="IPR023214">
    <property type="entry name" value="HAD_sf"/>
</dbReference>
<dbReference type="Gene3D" id="3.40.50.1000">
    <property type="entry name" value="HAD superfamily/HAD-like"/>
    <property type="match status" value="1"/>
</dbReference>
<evidence type="ECO:0000256" key="9">
    <source>
        <dbReference type="ARBA" id="ARBA00022989"/>
    </source>
</evidence>
<feature type="transmembrane region" description="Helical" evidence="11">
    <location>
        <begin position="377"/>
        <end position="400"/>
    </location>
</feature>
<dbReference type="PROSITE" id="PS00154">
    <property type="entry name" value="ATPASE_E1_E2"/>
    <property type="match status" value="1"/>
</dbReference>
<dbReference type="FunFam" id="2.70.150.10:FF:000020">
    <property type="entry name" value="Copper-exporting P-type ATPase A"/>
    <property type="match status" value="1"/>
</dbReference>
<evidence type="ECO:0000313" key="16">
    <source>
        <dbReference type="Proteomes" id="UP000015531"/>
    </source>
</evidence>
<keyword evidence="3 11" id="KW-1003">Cell membrane</keyword>
<evidence type="ECO:0000256" key="6">
    <source>
        <dbReference type="ARBA" id="ARBA00022741"/>
    </source>
</evidence>
<evidence type="ECO:0000256" key="5">
    <source>
        <dbReference type="ARBA" id="ARBA00022723"/>
    </source>
</evidence>
<keyword evidence="4 11" id="KW-0812">Transmembrane</keyword>
<dbReference type="PANTHER" id="PTHR43520:SF8">
    <property type="entry name" value="P-TYPE CU(+) TRANSPORTER"/>
    <property type="match status" value="1"/>
</dbReference>
<evidence type="ECO:0000259" key="14">
    <source>
        <dbReference type="Pfam" id="PF19335"/>
    </source>
</evidence>
<gene>
    <name evidence="15" type="ORF">RLDS_21630</name>
</gene>
<comment type="caution">
    <text evidence="15">The sequence shown here is derived from an EMBL/GenBank/DDBJ whole genome shotgun (WGS) entry which is preliminary data.</text>
</comment>
<dbReference type="SFLD" id="SFLDF00027">
    <property type="entry name" value="p-type_atpase"/>
    <property type="match status" value="1"/>
</dbReference>
<evidence type="ECO:0000256" key="7">
    <source>
        <dbReference type="ARBA" id="ARBA00022840"/>
    </source>
</evidence>
<feature type="transmembrane region" description="Helical" evidence="11">
    <location>
        <begin position="721"/>
        <end position="740"/>
    </location>
</feature>
<dbReference type="SUPFAM" id="SSF81665">
    <property type="entry name" value="Calcium ATPase, transmembrane domain M"/>
    <property type="match status" value="1"/>
</dbReference>
<dbReference type="AlphaFoldDB" id="T0IJ31"/>
<evidence type="ECO:0000256" key="8">
    <source>
        <dbReference type="ARBA" id="ARBA00022967"/>
    </source>
</evidence>
<protein>
    <submittedName>
        <fullName evidence="15">Haloacid dehalogenase</fullName>
    </submittedName>
</protein>
<dbReference type="InterPro" id="IPR044492">
    <property type="entry name" value="P_typ_ATPase_HD_dom"/>
</dbReference>
<evidence type="ECO:0000313" key="15">
    <source>
        <dbReference type="EMBL" id="EQB11735.1"/>
    </source>
</evidence>
<dbReference type="Pfam" id="PF19335">
    <property type="entry name" value="HMBD"/>
    <property type="match status" value="1"/>
</dbReference>
<dbReference type="EMBL" id="ATDP01000106">
    <property type="protein sequence ID" value="EQB11735.1"/>
    <property type="molecule type" value="Genomic_DNA"/>
</dbReference>
<dbReference type="GO" id="GO:0005886">
    <property type="term" value="C:plasma membrane"/>
    <property type="evidence" value="ECO:0007669"/>
    <property type="project" value="UniProtKB-SubCell"/>
</dbReference>
<dbReference type="InterPro" id="IPR023298">
    <property type="entry name" value="ATPase_P-typ_TM_dom_sf"/>
</dbReference>
<dbReference type="PRINTS" id="PR00943">
    <property type="entry name" value="CUATPASE"/>
</dbReference>
<feature type="domain" description="Heavy metal binding" evidence="14">
    <location>
        <begin position="44"/>
        <end position="68"/>
    </location>
</feature>
<dbReference type="InterPro" id="IPR018303">
    <property type="entry name" value="ATPase_P-typ_P_site"/>
</dbReference>
<comment type="subcellular location">
    <subcellularLocation>
        <location evidence="1">Cell membrane</location>
        <topology evidence="1">Multi-pass membrane protein</topology>
    </subcellularLocation>
</comment>
<dbReference type="SFLD" id="SFLDS00003">
    <property type="entry name" value="Haloacid_Dehalogenase"/>
    <property type="match status" value="1"/>
</dbReference>
<dbReference type="eggNOG" id="COG2217">
    <property type="taxonomic scope" value="Bacteria"/>
</dbReference>
<evidence type="ECO:0000256" key="12">
    <source>
        <dbReference type="SAM" id="MobiDB-lite"/>
    </source>
</evidence>
<dbReference type="InterPro" id="IPR008250">
    <property type="entry name" value="ATPase_P-typ_transduc_dom_A_sf"/>
</dbReference>
<dbReference type="GO" id="GO:0005507">
    <property type="term" value="F:copper ion binding"/>
    <property type="evidence" value="ECO:0007669"/>
    <property type="project" value="TreeGrafter"/>
</dbReference>
<evidence type="ECO:0000256" key="11">
    <source>
        <dbReference type="RuleBase" id="RU362081"/>
    </source>
</evidence>
<reference evidence="15 16" key="1">
    <citation type="journal article" date="2013" name="Genome Announc.">
        <title>Draft Genome Sequence of Sphingobium lactosutens Strain DS20T, Isolated from a Hexachlorocyclohexane Dumpsite.</title>
        <authorList>
            <person name="Kumar R."/>
            <person name="Dwivedi V."/>
            <person name="Negi V."/>
            <person name="Khurana J.P."/>
            <person name="Lal R."/>
        </authorList>
    </citation>
    <scope>NUCLEOTIDE SEQUENCE [LARGE SCALE GENOMIC DNA]</scope>
    <source>
        <strain evidence="15 16">DS20</strain>
    </source>
</reference>
<dbReference type="Proteomes" id="UP000015531">
    <property type="component" value="Unassembled WGS sequence"/>
</dbReference>
<feature type="transmembrane region" description="Helical" evidence="11">
    <location>
        <begin position="693"/>
        <end position="715"/>
    </location>
</feature>
<keyword evidence="5 11" id="KW-0479">Metal-binding</keyword>
<dbReference type="SFLD" id="SFLDG00002">
    <property type="entry name" value="C1.7:_P-type_atpase_like"/>
    <property type="match status" value="1"/>
</dbReference>
<keyword evidence="7 11" id="KW-0067">ATP-binding</keyword>
<feature type="transmembrane region" description="Helical" evidence="11">
    <location>
        <begin position="349"/>
        <end position="371"/>
    </location>
</feature>
<dbReference type="OrthoDB" id="9813266at2"/>
<name>T0IJ31_9SPHN</name>
<dbReference type="SUPFAM" id="SSF56784">
    <property type="entry name" value="HAD-like"/>
    <property type="match status" value="1"/>
</dbReference>
<feature type="domain" description="P-type ATPase A" evidence="13">
    <location>
        <begin position="232"/>
        <end position="332"/>
    </location>
</feature>
<feature type="compositionally biased region" description="Basic and acidic residues" evidence="12">
    <location>
        <begin position="11"/>
        <end position="23"/>
    </location>
</feature>
<dbReference type="PRINTS" id="PR00119">
    <property type="entry name" value="CATATPASE"/>
</dbReference>
<dbReference type="SUPFAM" id="SSF81653">
    <property type="entry name" value="Calcium ATPase, transduction domain A"/>
    <property type="match status" value="1"/>
</dbReference>
<comment type="similarity">
    <text evidence="2 11">Belongs to the cation transport ATPase (P-type) (TC 3.A.3) family. Type IB subfamily.</text>
</comment>
<dbReference type="GO" id="GO:0055070">
    <property type="term" value="P:copper ion homeostasis"/>
    <property type="evidence" value="ECO:0007669"/>
    <property type="project" value="TreeGrafter"/>
</dbReference>
<keyword evidence="8" id="KW-1278">Translocase</keyword>
<evidence type="ECO:0000256" key="1">
    <source>
        <dbReference type="ARBA" id="ARBA00004651"/>
    </source>
</evidence>
<dbReference type="NCBIfam" id="TIGR01511">
    <property type="entry name" value="ATPase-IB1_Cu"/>
    <property type="match status" value="1"/>
</dbReference>
<feature type="transmembrane region" description="Helical" evidence="11">
    <location>
        <begin position="123"/>
        <end position="144"/>
    </location>
</feature>
<proteinExistence type="inferred from homology"/>